<dbReference type="RefSeq" id="XP_040627282.1">
    <property type="nucleotide sequence ID" value="XM_040768815.1"/>
</dbReference>
<gene>
    <name evidence="1" type="ORF">DACRYDRAFT_109113</name>
</gene>
<name>M5FX95_DACPD</name>
<dbReference type="HOGENOM" id="CLU_003921_4_0_1"/>
<dbReference type="Proteomes" id="UP000030653">
    <property type="component" value="Unassembled WGS sequence"/>
</dbReference>
<organism evidence="1 2">
    <name type="scientific">Dacryopinax primogenitus (strain DJM 731)</name>
    <name type="common">Brown rot fungus</name>
    <dbReference type="NCBI Taxonomy" id="1858805"/>
    <lineage>
        <taxon>Eukaryota</taxon>
        <taxon>Fungi</taxon>
        <taxon>Dikarya</taxon>
        <taxon>Basidiomycota</taxon>
        <taxon>Agaricomycotina</taxon>
        <taxon>Dacrymycetes</taxon>
        <taxon>Dacrymycetales</taxon>
        <taxon>Dacrymycetaceae</taxon>
        <taxon>Dacryopinax</taxon>
    </lineage>
</organism>
<proteinExistence type="predicted"/>
<keyword evidence="2" id="KW-1185">Reference proteome</keyword>
<dbReference type="EMBL" id="JH795867">
    <property type="protein sequence ID" value="EJU00385.1"/>
    <property type="molecule type" value="Genomic_DNA"/>
</dbReference>
<sequence>MPMGRESPSALHFSSTPLGITHYFVALEKLFGLCEPGVTGGGDKINWACFYTNDNTYKLWAQIHDGMDNANKDSYDDFKMEILKYHPGAADNKHGYATWDLDNLVHKWQCHIKTKGEFAEFCWDFYSISTWLIKHNQISVLNQQKALLCILKFLPTESHLWDKRVNWLEQKYNRAVDKPWTMAELKETAEWALGNTMTKV</sequence>
<evidence type="ECO:0000313" key="2">
    <source>
        <dbReference type="Proteomes" id="UP000030653"/>
    </source>
</evidence>
<accession>M5FX95</accession>
<protein>
    <submittedName>
        <fullName evidence="1">Uncharacterized protein</fullName>
    </submittedName>
</protein>
<dbReference type="AlphaFoldDB" id="M5FX95"/>
<evidence type="ECO:0000313" key="1">
    <source>
        <dbReference type="EMBL" id="EJU00385.1"/>
    </source>
</evidence>
<dbReference type="GeneID" id="63683877"/>
<dbReference type="OrthoDB" id="3260031at2759"/>
<reference evidence="1 2" key="1">
    <citation type="journal article" date="2012" name="Science">
        <title>The Paleozoic origin of enzymatic lignin decomposition reconstructed from 31 fungal genomes.</title>
        <authorList>
            <person name="Floudas D."/>
            <person name="Binder M."/>
            <person name="Riley R."/>
            <person name="Barry K."/>
            <person name="Blanchette R.A."/>
            <person name="Henrissat B."/>
            <person name="Martinez A.T."/>
            <person name="Otillar R."/>
            <person name="Spatafora J.W."/>
            <person name="Yadav J.S."/>
            <person name="Aerts A."/>
            <person name="Benoit I."/>
            <person name="Boyd A."/>
            <person name="Carlson A."/>
            <person name="Copeland A."/>
            <person name="Coutinho P.M."/>
            <person name="de Vries R.P."/>
            <person name="Ferreira P."/>
            <person name="Findley K."/>
            <person name="Foster B."/>
            <person name="Gaskell J."/>
            <person name="Glotzer D."/>
            <person name="Gorecki P."/>
            <person name="Heitman J."/>
            <person name="Hesse C."/>
            <person name="Hori C."/>
            <person name="Igarashi K."/>
            <person name="Jurgens J.A."/>
            <person name="Kallen N."/>
            <person name="Kersten P."/>
            <person name="Kohler A."/>
            <person name="Kuees U."/>
            <person name="Kumar T.K.A."/>
            <person name="Kuo A."/>
            <person name="LaButti K."/>
            <person name="Larrondo L.F."/>
            <person name="Lindquist E."/>
            <person name="Ling A."/>
            <person name="Lombard V."/>
            <person name="Lucas S."/>
            <person name="Lundell T."/>
            <person name="Martin R."/>
            <person name="McLaughlin D.J."/>
            <person name="Morgenstern I."/>
            <person name="Morin E."/>
            <person name="Murat C."/>
            <person name="Nagy L.G."/>
            <person name="Nolan M."/>
            <person name="Ohm R.A."/>
            <person name="Patyshakuliyeva A."/>
            <person name="Rokas A."/>
            <person name="Ruiz-Duenas F.J."/>
            <person name="Sabat G."/>
            <person name="Salamov A."/>
            <person name="Samejima M."/>
            <person name="Schmutz J."/>
            <person name="Slot J.C."/>
            <person name="St John F."/>
            <person name="Stenlid J."/>
            <person name="Sun H."/>
            <person name="Sun S."/>
            <person name="Syed K."/>
            <person name="Tsang A."/>
            <person name="Wiebenga A."/>
            <person name="Young D."/>
            <person name="Pisabarro A."/>
            <person name="Eastwood D.C."/>
            <person name="Martin F."/>
            <person name="Cullen D."/>
            <person name="Grigoriev I.V."/>
            <person name="Hibbett D.S."/>
        </authorList>
    </citation>
    <scope>NUCLEOTIDE SEQUENCE [LARGE SCALE GENOMIC DNA]</scope>
    <source>
        <strain evidence="1 2">DJM-731 SS1</strain>
    </source>
</reference>